<evidence type="ECO:0000313" key="2">
    <source>
        <dbReference type="Proteomes" id="UP000305222"/>
    </source>
</evidence>
<accession>A0A4V5TU92</accession>
<dbReference type="AlphaFoldDB" id="A0A4V5TU92"/>
<comment type="caution">
    <text evidence="1">The sequence shown here is derived from an EMBL/GenBank/DDBJ whole genome shotgun (WGS) entry which is preliminary data.</text>
</comment>
<proteinExistence type="predicted"/>
<reference evidence="1 2" key="1">
    <citation type="journal article" date="2019" name="Environ. Microbiol.">
        <title>An active ?-lactamase is a part of an orchestrated cell wall stress resistance network of Bacillus subtilis and related rhizosphere species.</title>
        <authorList>
            <person name="Bucher T."/>
            <person name="Keren-Paz A."/>
            <person name="Hausser J."/>
            <person name="Olender T."/>
            <person name="Cytryn E."/>
            <person name="Kolodkin-Gal I."/>
        </authorList>
    </citation>
    <scope>NUCLEOTIDE SEQUENCE [LARGE SCALE GENOMIC DNA]</scope>
    <source>
        <strain evidence="1 2">I5</strain>
    </source>
</reference>
<evidence type="ECO:0000313" key="1">
    <source>
        <dbReference type="EMBL" id="TKI93013.1"/>
    </source>
</evidence>
<dbReference type="EMBL" id="SZON01000997">
    <property type="protein sequence ID" value="TKI93013.1"/>
    <property type="molecule type" value="Genomic_DNA"/>
</dbReference>
<name>A0A4V5TU92_9BACI</name>
<sequence>NLNAYMALEIEIRELLKARGHKERIIPSDVRELFIEKIDRLPKEKLRVIEVPDSFNLITFMRAFEQLIRAGIQVTTAEQVLTAMKAN</sequence>
<feature type="non-terminal residue" evidence="1">
    <location>
        <position position="1"/>
    </location>
</feature>
<organism evidence="1 2">
    <name type="scientific">Bacillus wiedmannii</name>
    <dbReference type="NCBI Taxonomy" id="1890302"/>
    <lineage>
        <taxon>Bacteria</taxon>
        <taxon>Bacillati</taxon>
        <taxon>Bacillota</taxon>
        <taxon>Bacilli</taxon>
        <taxon>Bacillales</taxon>
        <taxon>Bacillaceae</taxon>
        <taxon>Bacillus</taxon>
        <taxon>Bacillus cereus group</taxon>
    </lineage>
</organism>
<gene>
    <name evidence="1" type="ORF">FC699_18815</name>
</gene>
<protein>
    <submittedName>
        <fullName evidence="1">Uncharacterized protein</fullName>
    </submittedName>
</protein>
<dbReference type="Proteomes" id="UP000305222">
    <property type="component" value="Unassembled WGS sequence"/>
</dbReference>